<gene>
    <name evidence="2" type="ORF">IV56_GL001293</name>
</gene>
<evidence type="ECO:0008006" key="4">
    <source>
        <dbReference type="Google" id="ProtNLM"/>
    </source>
</evidence>
<feature type="transmembrane region" description="Helical" evidence="1">
    <location>
        <begin position="24"/>
        <end position="41"/>
    </location>
</feature>
<name>A0A0R2MXA4_9LACO</name>
<evidence type="ECO:0000313" key="3">
    <source>
        <dbReference type="Proteomes" id="UP000050969"/>
    </source>
</evidence>
<proteinExistence type="predicted"/>
<keyword evidence="3" id="KW-1185">Reference proteome</keyword>
<dbReference type="STRING" id="1293598.IV56_GL001293"/>
<keyword evidence="1" id="KW-1133">Transmembrane helix</keyword>
<dbReference type="PATRIC" id="fig|1293598.4.peg.1357"/>
<keyword evidence="1" id="KW-0472">Membrane</keyword>
<accession>A0A0R2MXA4</accession>
<evidence type="ECO:0000256" key="1">
    <source>
        <dbReference type="SAM" id="Phobius"/>
    </source>
</evidence>
<evidence type="ECO:0000313" key="2">
    <source>
        <dbReference type="EMBL" id="KRO18165.1"/>
    </source>
</evidence>
<reference evidence="2 3" key="1">
    <citation type="journal article" date="2015" name="Genome Announc.">
        <title>Expanding the biotechnology potential of lactobacilli through comparative genomics of 213 strains and associated genera.</title>
        <authorList>
            <person name="Sun Z."/>
            <person name="Harris H.M."/>
            <person name="McCann A."/>
            <person name="Guo C."/>
            <person name="Argimon S."/>
            <person name="Zhang W."/>
            <person name="Yang X."/>
            <person name="Jeffery I.B."/>
            <person name="Cooney J.C."/>
            <person name="Kagawa T.F."/>
            <person name="Liu W."/>
            <person name="Song Y."/>
            <person name="Salvetti E."/>
            <person name="Wrobel A."/>
            <person name="Rasinkangas P."/>
            <person name="Parkhill J."/>
            <person name="Rea M.C."/>
            <person name="O'Sullivan O."/>
            <person name="Ritari J."/>
            <person name="Douillard F.P."/>
            <person name="Paul Ross R."/>
            <person name="Yang R."/>
            <person name="Briner A.E."/>
            <person name="Felis G.E."/>
            <person name="de Vos W.M."/>
            <person name="Barrangou R."/>
            <person name="Klaenhammer T.R."/>
            <person name="Caufield P.W."/>
            <person name="Cui Y."/>
            <person name="Zhang H."/>
            <person name="O'Toole P.W."/>
        </authorList>
    </citation>
    <scope>NUCLEOTIDE SEQUENCE [LARGE SCALE GENOMIC DNA]</scope>
    <source>
        <strain evidence="2 3">DSM 24301</strain>
    </source>
</reference>
<organism evidence="2 3">
    <name type="scientific">Lacticaseibacillus saniviri JCM 17471 = DSM 24301</name>
    <dbReference type="NCBI Taxonomy" id="1293598"/>
    <lineage>
        <taxon>Bacteria</taxon>
        <taxon>Bacillati</taxon>
        <taxon>Bacillota</taxon>
        <taxon>Bacilli</taxon>
        <taxon>Lactobacillales</taxon>
        <taxon>Lactobacillaceae</taxon>
        <taxon>Lacticaseibacillus</taxon>
    </lineage>
</organism>
<protein>
    <recommendedName>
        <fullName evidence="4">Integral membrane protein</fullName>
    </recommendedName>
</protein>
<comment type="caution">
    <text evidence="2">The sequence shown here is derived from an EMBL/GenBank/DDBJ whole genome shotgun (WGS) entry which is preliminary data.</text>
</comment>
<feature type="transmembrane region" description="Helical" evidence="1">
    <location>
        <begin position="47"/>
        <end position="64"/>
    </location>
</feature>
<dbReference type="AlphaFoldDB" id="A0A0R2MXA4"/>
<dbReference type="Proteomes" id="UP000050969">
    <property type="component" value="Unassembled WGS sequence"/>
</dbReference>
<keyword evidence="1" id="KW-0812">Transmembrane</keyword>
<dbReference type="EMBL" id="JQCE01000005">
    <property type="protein sequence ID" value="KRO18165.1"/>
    <property type="molecule type" value="Genomic_DNA"/>
</dbReference>
<sequence length="66" mass="8094">MISFFVINLILAWAIGRMMRKYQLRWWVSLIMPILFAVNVWLQYAPYNYWLVPIYLVVTWLVLLKD</sequence>